<gene>
    <name evidence="2" type="ORF">WMO65_16030</name>
</gene>
<comment type="caution">
    <text evidence="2">The sequence shown here is derived from an EMBL/GenBank/DDBJ whole genome shotgun (WGS) entry which is preliminary data.</text>
</comment>
<name>A0ABV1DRX7_9FIRM</name>
<organism evidence="2 3">
    <name type="scientific">Blautia caccae</name>
    <dbReference type="NCBI Taxonomy" id="3133175"/>
    <lineage>
        <taxon>Bacteria</taxon>
        <taxon>Bacillati</taxon>
        <taxon>Bacillota</taxon>
        <taxon>Clostridia</taxon>
        <taxon>Lachnospirales</taxon>
        <taxon>Lachnospiraceae</taxon>
        <taxon>Blautia</taxon>
    </lineage>
</organism>
<evidence type="ECO:0000256" key="1">
    <source>
        <dbReference type="SAM" id="Coils"/>
    </source>
</evidence>
<evidence type="ECO:0000313" key="2">
    <source>
        <dbReference type="EMBL" id="MEQ2432513.1"/>
    </source>
</evidence>
<protein>
    <recommendedName>
        <fullName evidence="4">Transcriptional regulator</fullName>
    </recommendedName>
</protein>
<feature type="coiled-coil region" evidence="1">
    <location>
        <begin position="138"/>
        <end position="167"/>
    </location>
</feature>
<accession>A0ABV1DRX7</accession>
<evidence type="ECO:0000313" key="3">
    <source>
        <dbReference type="Proteomes" id="UP001457898"/>
    </source>
</evidence>
<dbReference type="RefSeq" id="WP_148391894.1">
    <property type="nucleotide sequence ID" value="NZ_JBBMFP010000014.1"/>
</dbReference>
<keyword evidence="1" id="KW-0175">Coiled coil</keyword>
<keyword evidence="3" id="KW-1185">Reference proteome</keyword>
<dbReference type="EMBL" id="JBBMFP010000014">
    <property type="protein sequence ID" value="MEQ2432513.1"/>
    <property type="molecule type" value="Genomic_DNA"/>
</dbReference>
<evidence type="ECO:0008006" key="4">
    <source>
        <dbReference type="Google" id="ProtNLM"/>
    </source>
</evidence>
<sequence length="199" mass="22400">MGQEEINVRNINPTLDVGCLKLTIEPGYLSKIHMDTVLPPIADKIQRGERLTDQELMLLVILPLTKQKKSAQRAALKEIVELAKQIADEDQQLFVISGALTFADKIVDSKYANQVKEWIMMTKVARLFEEEKMEAVRRVEMEKDAALEKANIEKLQTLQALKKAQQEKLALKLLLKGQSPEEISAKTGLPIAALNQIKN</sequence>
<dbReference type="Proteomes" id="UP001457898">
    <property type="component" value="Unassembled WGS sequence"/>
</dbReference>
<reference evidence="2 3" key="1">
    <citation type="submission" date="2024-03" db="EMBL/GenBank/DDBJ databases">
        <title>Human intestinal bacterial collection.</title>
        <authorList>
            <person name="Pauvert C."/>
            <person name="Hitch T.C.A."/>
            <person name="Clavel T."/>
        </authorList>
    </citation>
    <scope>NUCLEOTIDE SEQUENCE [LARGE SCALE GENOMIC DNA]</scope>
    <source>
        <strain evidence="2 3">CLA-SR-H028</strain>
    </source>
</reference>
<proteinExistence type="predicted"/>